<keyword evidence="2" id="KW-1185">Reference proteome</keyword>
<sequence>MSNGYDSAEEELQANQASKLYPVGRSLRTTFPAPDGEDLQPRITTLMVELAHQPYERDGNDRLISEGPPCAADTGRELSLLSQIARLFRRVN</sequence>
<dbReference type="EMBL" id="JACIJK010000002">
    <property type="protein sequence ID" value="MBB5714038.1"/>
    <property type="molecule type" value="Genomic_DNA"/>
</dbReference>
<dbReference type="AlphaFoldDB" id="A0A7W9EV18"/>
<evidence type="ECO:0000313" key="2">
    <source>
        <dbReference type="Proteomes" id="UP000546200"/>
    </source>
</evidence>
<comment type="caution">
    <text evidence="1">The sequence shown here is derived from an EMBL/GenBank/DDBJ whole genome shotgun (WGS) entry which is preliminary data.</text>
</comment>
<dbReference type="RefSeq" id="WP_184054988.1">
    <property type="nucleotide sequence ID" value="NZ_JACIJK010000002.1"/>
</dbReference>
<name>A0A7W9EV18_9SPHN</name>
<gene>
    <name evidence="1" type="ORF">FHS94_000861</name>
</gene>
<accession>A0A7W9EV18</accession>
<organism evidence="1 2">
    <name type="scientific">Sphingomonas aerophila</name>
    <dbReference type="NCBI Taxonomy" id="1344948"/>
    <lineage>
        <taxon>Bacteria</taxon>
        <taxon>Pseudomonadati</taxon>
        <taxon>Pseudomonadota</taxon>
        <taxon>Alphaproteobacteria</taxon>
        <taxon>Sphingomonadales</taxon>
        <taxon>Sphingomonadaceae</taxon>
        <taxon>Sphingomonas</taxon>
    </lineage>
</organism>
<reference evidence="1 2" key="1">
    <citation type="submission" date="2020-08" db="EMBL/GenBank/DDBJ databases">
        <title>Genomic Encyclopedia of Type Strains, Phase IV (KMG-IV): sequencing the most valuable type-strain genomes for metagenomic binning, comparative biology and taxonomic classification.</title>
        <authorList>
            <person name="Goeker M."/>
        </authorList>
    </citation>
    <scope>NUCLEOTIDE SEQUENCE [LARGE SCALE GENOMIC DNA]</scope>
    <source>
        <strain evidence="1 2">DSM 100044</strain>
    </source>
</reference>
<dbReference type="Proteomes" id="UP000546200">
    <property type="component" value="Unassembled WGS sequence"/>
</dbReference>
<evidence type="ECO:0000313" key="1">
    <source>
        <dbReference type="EMBL" id="MBB5714038.1"/>
    </source>
</evidence>
<proteinExistence type="predicted"/>
<protein>
    <submittedName>
        <fullName evidence="1">Uncharacterized protein</fullName>
    </submittedName>
</protein>